<proteinExistence type="predicted"/>
<evidence type="ECO:0000313" key="1">
    <source>
        <dbReference type="EMBL" id="MXU82294.1"/>
    </source>
</evidence>
<reference evidence="1" key="1">
    <citation type="submission" date="2019-12" db="EMBL/GenBank/DDBJ databases">
        <title>An insight into the sialome of adult female Ixodes ricinus ticks feeding for 6 days.</title>
        <authorList>
            <person name="Perner J."/>
            <person name="Ribeiro J.M.C."/>
        </authorList>
    </citation>
    <scope>NUCLEOTIDE SEQUENCE</scope>
    <source>
        <strain evidence="1">Semi-engorged</strain>
        <tissue evidence="1">Salivary glands</tissue>
    </source>
</reference>
<organism evidence="1">
    <name type="scientific">Ixodes ricinus</name>
    <name type="common">Common tick</name>
    <name type="synonym">Acarus ricinus</name>
    <dbReference type="NCBI Taxonomy" id="34613"/>
    <lineage>
        <taxon>Eukaryota</taxon>
        <taxon>Metazoa</taxon>
        <taxon>Ecdysozoa</taxon>
        <taxon>Arthropoda</taxon>
        <taxon>Chelicerata</taxon>
        <taxon>Arachnida</taxon>
        <taxon>Acari</taxon>
        <taxon>Parasitiformes</taxon>
        <taxon>Ixodida</taxon>
        <taxon>Ixodoidea</taxon>
        <taxon>Ixodidae</taxon>
        <taxon>Ixodinae</taxon>
        <taxon>Ixodes</taxon>
    </lineage>
</organism>
<name>A0A6B0U0S4_IXORI</name>
<dbReference type="AlphaFoldDB" id="A0A6B0U0S4"/>
<sequence length="67" mass="7720">MIVALRSVKKHFVFWLRVVRVNASALALARQDSLWTKLHGRLHRPPISKSGTLSKRETWMAQGRLRG</sequence>
<protein>
    <submittedName>
        <fullName evidence="1">Putative secreted protein</fullName>
    </submittedName>
</protein>
<dbReference type="EMBL" id="GIFC01000211">
    <property type="protein sequence ID" value="MXU82294.1"/>
    <property type="molecule type" value="Transcribed_RNA"/>
</dbReference>
<accession>A0A6B0U0S4</accession>